<protein>
    <recommendedName>
        <fullName evidence="3">DUF669 domain-containing protein</fullName>
    </recommendedName>
</protein>
<sequence>MTNHFIQNNFWNKTLLAPGHHDVEITCIESGENLSTGTQFIICIFENKNGYFPKKINAKLTSKLNRKFIDNLFNYVGLDVPTGEIDFTQLLNKKLNIYIAGCATLDFGKGISINSLSKFRGENDI</sequence>
<keyword evidence="2" id="KW-1185">Reference proteome</keyword>
<dbReference type="AlphaFoldDB" id="A0A7K3WVA8"/>
<comment type="caution">
    <text evidence="1">The sequence shown here is derived from an EMBL/GenBank/DDBJ whole genome shotgun (WGS) entry which is preliminary data.</text>
</comment>
<dbReference type="Proteomes" id="UP000486602">
    <property type="component" value="Unassembled WGS sequence"/>
</dbReference>
<reference evidence="1 2" key="1">
    <citation type="submission" date="2020-02" db="EMBL/GenBank/DDBJ databases">
        <title>Out from the shadows clarifying the taxonomy of the family Cryomorphaceae and related taxa by utilizing the GTDB taxonomic framework.</title>
        <authorList>
            <person name="Bowman J.P."/>
        </authorList>
    </citation>
    <scope>NUCLEOTIDE SEQUENCE [LARGE SCALE GENOMIC DNA]</scope>
    <source>
        <strain evidence="1 2">QSSC 1-22</strain>
    </source>
</reference>
<dbReference type="EMBL" id="JAAGVY010000062">
    <property type="protein sequence ID" value="NEN25597.1"/>
    <property type="molecule type" value="Genomic_DNA"/>
</dbReference>
<name>A0A7K3WVA8_9FLAO</name>
<proteinExistence type="predicted"/>
<accession>A0A7K3WVA8</accession>
<evidence type="ECO:0000313" key="1">
    <source>
        <dbReference type="EMBL" id="NEN25597.1"/>
    </source>
</evidence>
<evidence type="ECO:0000313" key="2">
    <source>
        <dbReference type="Proteomes" id="UP000486602"/>
    </source>
</evidence>
<gene>
    <name evidence="1" type="ORF">G3O08_19065</name>
</gene>
<organism evidence="1 2">
    <name type="scientific">Cryomorpha ignava</name>
    <dbReference type="NCBI Taxonomy" id="101383"/>
    <lineage>
        <taxon>Bacteria</taxon>
        <taxon>Pseudomonadati</taxon>
        <taxon>Bacteroidota</taxon>
        <taxon>Flavobacteriia</taxon>
        <taxon>Flavobacteriales</taxon>
        <taxon>Cryomorphaceae</taxon>
        <taxon>Cryomorpha</taxon>
    </lineage>
</organism>
<evidence type="ECO:0008006" key="3">
    <source>
        <dbReference type="Google" id="ProtNLM"/>
    </source>
</evidence>
<dbReference type="RefSeq" id="WP_163287047.1">
    <property type="nucleotide sequence ID" value="NZ_JAAGVY010000062.1"/>
</dbReference>